<reference evidence="1 2" key="1">
    <citation type="journal article" date="2015" name="Genome Announc.">
        <title>Expanding the biotechnology potential of lactobacilli through comparative genomics of 213 strains and associated genera.</title>
        <authorList>
            <person name="Sun Z."/>
            <person name="Harris H.M."/>
            <person name="McCann A."/>
            <person name="Guo C."/>
            <person name="Argimon S."/>
            <person name="Zhang W."/>
            <person name="Yang X."/>
            <person name="Jeffery I.B."/>
            <person name="Cooney J.C."/>
            <person name="Kagawa T.F."/>
            <person name="Liu W."/>
            <person name="Song Y."/>
            <person name="Salvetti E."/>
            <person name="Wrobel A."/>
            <person name="Rasinkangas P."/>
            <person name="Parkhill J."/>
            <person name="Rea M.C."/>
            <person name="O'Sullivan O."/>
            <person name="Ritari J."/>
            <person name="Douillard F.P."/>
            <person name="Paul Ross R."/>
            <person name="Yang R."/>
            <person name="Briner A.E."/>
            <person name="Felis G.E."/>
            <person name="de Vos W.M."/>
            <person name="Barrangou R."/>
            <person name="Klaenhammer T.R."/>
            <person name="Caufield P.W."/>
            <person name="Cui Y."/>
            <person name="Zhang H."/>
            <person name="O'Toole P.W."/>
        </authorList>
    </citation>
    <scope>NUCLEOTIDE SEQUENCE [LARGE SCALE GENOMIC DNA]</scope>
    <source>
        <strain evidence="1 2">DSM 20405</strain>
    </source>
</reference>
<evidence type="ECO:0000313" key="2">
    <source>
        <dbReference type="Proteomes" id="UP000051841"/>
    </source>
</evidence>
<evidence type="ECO:0008006" key="3">
    <source>
        <dbReference type="Google" id="ProtNLM"/>
    </source>
</evidence>
<dbReference type="AlphaFoldDB" id="A0A0R2H4M0"/>
<accession>A0A0R2H4M0</accession>
<organism evidence="1 2">
    <name type="scientific">Kandleria vitulina DSM 20405</name>
    <dbReference type="NCBI Taxonomy" id="1410657"/>
    <lineage>
        <taxon>Bacteria</taxon>
        <taxon>Bacillati</taxon>
        <taxon>Bacillota</taxon>
        <taxon>Erysipelotrichia</taxon>
        <taxon>Erysipelotrichales</taxon>
        <taxon>Coprobacillaceae</taxon>
        <taxon>Kandleria</taxon>
    </lineage>
</organism>
<dbReference type="Proteomes" id="UP000051841">
    <property type="component" value="Unassembled WGS sequence"/>
</dbReference>
<gene>
    <name evidence="1" type="ORF">IV49_GL001697</name>
</gene>
<sequence length="121" mass="14458">MNKYYASTKEEIINKSLNLLTRIHIKHLFTHQGEIQITDKSIILKDWKTIEWNDIKKVDMENDEIVSSKMFATQSRLFFMKSSKPIRLILNNNEVIYLYVNWNFATGLSDNKKIYERIKNN</sequence>
<evidence type="ECO:0000313" key="1">
    <source>
        <dbReference type="EMBL" id="KRN47342.1"/>
    </source>
</evidence>
<keyword evidence="2" id="KW-1185">Reference proteome</keyword>
<dbReference type="EMBL" id="JQBL01000051">
    <property type="protein sequence ID" value="KRN47342.1"/>
    <property type="molecule type" value="Genomic_DNA"/>
</dbReference>
<dbReference type="PATRIC" id="fig|1410657.5.peg.1749"/>
<proteinExistence type="predicted"/>
<comment type="caution">
    <text evidence="1">The sequence shown here is derived from an EMBL/GenBank/DDBJ whole genome shotgun (WGS) entry which is preliminary data.</text>
</comment>
<protein>
    <recommendedName>
        <fullName evidence="3">Bacterial Pleckstrin homology domain-containing protein</fullName>
    </recommendedName>
</protein>
<name>A0A0R2H4M0_9FIRM</name>
<dbReference type="RefSeq" id="WP_031589838.1">
    <property type="nucleotide sequence ID" value="NZ_JNKN01000052.1"/>
</dbReference>